<sequence length="126" mass="13895">MASVSSALRDGGGMGAPMIGLQHPSGRMSNAPPALLPLVWVMINLRKPMFIACGANRTPIYDDTYAPMLGERHPAALGHPFFETWPEVRDEVGAQKDRVYAGESVHMDDLHLTLHRNGYPRLYCAH</sequence>
<dbReference type="Proteomes" id="UP001223720">
    <property type="component" value="Chromosome"/>
</dbReference>
<dbReference type="EMBL" id="CP073633">
    <property type="protein sequence ID" value="WHQ70502.1"/>
    <property type="molecule type" value="Genomic_DNA"/>
</dbReference>
<dbReference type="Gene3D" id="3.30.450.20">
    <property type="entry name" value="PAS domain"/>
    <property type="match status" value="1"/>
</dbReference>
<accession>A0AAX3WJJ1</accession>
<protein>
    <submittedName>
        <fullName evidence="1">Uncharacterized protein</fullName>
    </submittedName>
</protein>
<proteinExistence type="predicted"/>
<reference evidence="1" key="1">
    <citation type="journal article" date="2022" name="Biotechnol. Bioprocess Eng.">
        <title>Pan-genome Analysis Reveals Comparative Genomic Features of Central Metabolic Pathways in Methylorubrum extorquens.</title>
        <authorList>
            <person name="Lee G.M."/>
            <person name="Scott-Nevros Z.K."/>
            <person name="Lee S.-M."/>
            <person name="Kim D."/>
        </authorList>
    </citation>
    <scope>NUCLEOTIDE SEQUENCE</scope>
    <source>
        <strain evidence="1">ATCC 55366</strain>
    </source>
</reference>
<evidence type="ECO:0000313" key="1">
    <source>
        <dbReference type="EMBL" id="WHQ70502.1"/>
    </source>
</evidence>
<evidence type="ECO:0000313" key="2">
    <source>
        <dbReference type="Proteomes" id="UP001223720"/>
    </source>
</evidence>
<name>A0AAX3WJJ1_METEX</name>
<dbReference type="RefSeq" id="WP_283535807.1">
    <property type="nucleotide sequence ID" value="NZ_CP073633.1"/>
</dbReference>
<dbReference type="AlphaFoldDB" id="A0AAX3WJJ1"/>
<gene>
    <name evidence="1" type="ORF">KEC54_02350</name>
</gene>
<organism evidence="1 2">
    <name type="scientific">Methylorubrum extorquens</name>
    <name type="common">Methylobacterium dichloromethanicum</name>
    <name type="synonym">Methylobacterium extorquens</name>
    <dbReference type="NCBI Taxonomy" id="408"/>
    <lineage>
        <taxon>Bacteria</taxon>
        <taxon>Pseudomonadati</taxon>
        <taxon>Pseudomonadota</taxon>
        <taxon>Alphaproteobacteria</taxon>
        <taxon>Hyphomicrobiales</taxon>
        <taxon>Methylobacteriaceae</taxon>
        <taxon>Methylorubrum</taxon>
    </lineage>
</organism>